<evidence type="ECO:0000313" key="2">
    <source>
        <dbReference type="Proteomes" id="UP001281761"/>
    </source>
</evidence>
<organism evidence="1 2">
    <name type="scientific">Blattamonas nauphoetae</name>
    <dbReference type="NCBI Taxonomy" id="2049346"/>
    <lineage>
        <taxon>Eukaryota</taxon>
        <taxon>Metamonada</taxon>
        <taxon>Preaxostyla</taxon>
        <taxon>Oxymonadida</taxon>
        <taxon>Blattamonas</taxon>
    </lineage>
</organism>
<reference evidence="1 2" key="1">
    <citation type="journal article" date="2022" name="bioRxiv">
        <title>Genomics of Preaxostyla Flagellates Illuminates Evolutionary Transitions and the Path Towards Mitochondrial Loss.</title>
        <authorList>
            <person name="Novak L.V.F."/>
            <person name="Treitli S.C."/>
            <person name="Pyrih J."/>
            <person name="Halakuc P."/>
            <person name="Pipaliya S.V."/>
            <person name="Vacek V."/>
            <person name="Brzon O."/>
            <person name="Soukal P."/>
            <person name="Eme L."/>
            <person name="Dacks J.B."/>
            <person name="Karnkowska A."/>
            <person name="Elias M."/>
            <person name="Hampl V."/>
        </authorList>
    </citation>
    <scope>NUCLEOTIDE SEQUENCE [LARGE SCALE GENOMIC DNA]</scope>
    <source>
        <strain evidence="1">NAU3</strain>
        <tissue evidence="1">Gut</tissue>
    </source>
</reference>
<accession>A0ABQ9YD38</accession>
<keyword evidence="2" id="KW-1185">Reference proteome</keyword>
<dbReference type="Proteomes" id="UP001281761">
    <property type="component" value="Unassembled WGS sequence"/>
</dbReference>
<evidence type="ECO:0000313" key="1">
    <source>
        <dbReference type="EMBL" id="KAK2961683.1"/>
    </source>
</evidence>
<name>A0ABQ9YD38_9EUKA</name>
<dbReference type="EMBL" id="JARBJD010000015">
    <property type="protein sequence ID" value="KAK2961683.1"/>
    <property type="molecule type" value="Genomic_DNA"/>
</dbReference>
<protein>
    <submittedName>
        <fullName evidence="1">Uncharacterized protein</fullName>
    </submittedName>
</protein>
<gene>
    <name evidence="1" type="ORF">BLNAU_3481</name>
</gene>
<comment type="caution">
    <text evidence="1">The sequence shown here is derived from an EMBL/GenBank/DDBJ whole genome shotgun (WGS) entry which is preliminary data.</text>
</comment>
<proteinExistence type="predicted"/>
<sequence>MSDFERSCPLGPDPHNSELSFNDKSRIYCSLVALVKAEYPFDDALQNRATRFLKNIDPEWNEQLAAKLVTDLVRSSAVAAAFAFLQATTLVASTTLRDRLMKSDLVSKVFATVQPHTLPISGNTTIFDDLIDIIDRFAELATPPFIRNLGITASGDKFNHREMIFQKVLLPSSDLLLEIGPFHIPTLEFVLASPIVTAFSSCLSFFEDNSRLWDNLNNTNISNRTRRKQGPEVSQSGKRMMQTLFSEGFEDTLEKILMNDKGGHYGSDVVEKCHSISQLLGSNVKRPQ</sequence>